<name>A0A059CAW6_EUCGR</name>
<gene>
    <name evidence="1" type="ORF">EUGRSUZ_E04342</name>
</gene>
<evidence type="ECO:0000313" key="1">
    <source>
        <dbReference type="EMBL" id="KCW75603.1"/>
    </source>
</evidence>
<sequence>MTDPHPSAPINNPIVVVVVSVNFAGSRFLRSLVDPMSSSAPTLEASLKGNVGYFNSSFHVGTGLIDVESMMGSHMRELT</sequence>
<accession>A0A059CAW6</accession>
<organism evidence="1">
    <name type="scientific">Eucalyptus grandis</name>
    <name type="common">Flooded gum</name>
    <dbReference type="NCBI Taxonomy" id="71139"/>
    <lineage>
        <taxon>Eukaryota</taxon>
        <taxon>Viridiplantae</taxon>
        <taxon>Streptophyta</taxon>
        <taxon>Embryophyta</taxon>
        <taxon>Tracheophyta</taxon>
        <taxon>Spermatophyta</taxon>
        <taxon>Magnoliopsida</taxon>
        <taxon>eudicotyledons</taxon>
        <taxon>Gunneridae</taxon>
        <taxon>Pentapetalae</taxon>
        <taxon>rosids</taxon>
        <taxon>malvids</taxon>
        <taxon>Myrtales</taxon>
        <taxon>Myrtaceae</taxon>
        <taxon>Myrtoideae</taxon>
        <taxon>Eucalypteae</taxon>
        <taxon>Eucalyptus</taxon>
    </lineage>
</organism>
<reference evidence="1" key="1">
    <citation type="submission" date="2013-07" db="EMBL/GenBank/DDBJ databases">
        <title>The genome of Eucalyptus grandis.</title>
        <authorList>
            <person name="Schmutz J."/>
            <person name="Hayes R."/>
            <person name="Myburg A."/>
            <person name="Tuskan G."/>
            <person name="Grattapaglia D."/>
            <person name="Rokhsar D.S."/>
        </authorList>
    </citation>
    <scope>NUCLEOTIDE SEQUENCE</scope>
    <source>
        <tissue evidence="1">Leaf extractions</tissue>
    </source>
</reference>
<dbReference type="Gramene" id="KCW75603">
    <property type="protein sequence ID" value="KCW75603"/>
    <property type="gene ID" value="EUGRSUZ_E04342"/>
</dbReference>
<dbReference type="EMBL" id="KK198757">
    <property type="protein sequence ID" value="KCW75603.1"/>
    <property type="molecule type" value="Genomic_DNA"/>
</dbReference>
<protein>
    <submittedName>
        <fullName evidence="1">Uncharacterized protein</fullName>
    </submittedName>
</protein>
<proteinExistence type="predicted"/>
<dbReference type="InParanoid" id="A0A059CAW6"/>
<dbReference type="AlphaFoldDB" id="A0A059CAW6"/>